<comment type="similarity">
    <text evidence="2">Belongs to the MshB deacetylase family. Mca subfamily.</text>
</comment>
<organism evidence="3 4">
    <name type="scientific">Lysinibacter cavernae</name>
    <dbReference type="NCBI Taxonomy" id="1640652"/>
    <lineage>
        <taxon>Bacteria</taxon>
        <taxon>Bacillati</taxon>
        <taxon>Actinomycetota</taxon>
        <taxon>Actinomycetes</taxon>
        <taxon>Micrococcales</taxon>
        <taxon>Microbacteriaceae</taxon>
        <taxon>Lysinibacter</taxon>
    </lineage>
</organism>
<dbReference type="HAMAP" id="MF_01482">
    <property type="entry name" value="Mca"/>
    <property type="match status" value="1"/>
</dbReference>
<dbReference type="RefSeq" id="WP_167149120.1">
    <property type="nucleotide sequence ID" value="NZ_JAAMOX010000001.1"/>
</dbReference>
<reference evidence="3 4" key="1">
    <citation type="submission" date="2020-02" db="EMBL/GenBank/DDBJ databases">
        <title>Sequencing the genomes of 1000 actinobacteria strains.</title>
        <authorList>
            <person name="Klenk H.-P."/>
        </authorList>
    </citation>
    <scope>NUCLEOTIDE SEQUENCE [LARGE SCALE GENOMIC DNA]</scope>
    <source>
        <strain evidence="3 4">DSM 27960</strain>
    </source>
</reference>
<comment type="cofactor">
    <cofactor evidence="2">
        <name>Zn(2+)</name>
        <dbReference type="ChEBI" id="CHEBI:29105"/>
    </cofactor>
    <text evidence="2">Binds 1 zinc ion per subunit.</text>
</comment>
<feature type="binding site" evidence="2">
    <location>
        <position position="6"/>
    </location>
    <ligand>
        <name>Zn(2+)</name>
        <dbReference type="ChEBI" id="CHEBI:29105"/>
    </ligand>
</feature>
<accession>A0A7X5TSG4</accession>
<protein>
    <recommendedName>
        <fullName evidence="2">Mycothiol S-conjugate amidase</fullName>
        <ecNumber evidence="2">3.5.1.115</ecNumber>
    </recommendedName>
</protein>
<evidence type="ECO:0000256" key="1">
    <source>
        <dbReference type="ARBA" id="ARBA00022833"/>
    </source>
</evidence>
<dbReference type="EC" id="3.5.1.115" evidence="2"/>
<keyword evidence="2" id="KW-0479">Metal-binding</keyword>
<dbReference type="PANTHER" id="PTHR12993">
    <property type="entry name" value="N-ACETYLGLUCOSAMINYL-PHOSPHATIDYLINOSITOL DE-N-ACETYLASE-RELATED"/>
    <property type="match status" value="1"/>
</dbReference>
<comment type="caution">
    <text evidence="3">The sequence shown here is derived from an EMBL/GenBank/DDBJ whole genome shotgun (WGS) entry which is preliminary data.</text>
</comment>
<dbReference type="Gene3D" id="3.40.50.10320">
    <property type="entry name" value="LmbE-like"/>
    <property type="match status" value="1"/>
</dbReference>
<dbReference type="NCBIfam" id="TIGR03446">
    <property type="entry name" value="mycothiol_Mca"/>
    <property type="match status" value="1"/>
</dbReference>
<sequence length="282" mass="31897">MAVHAHPDDESSKGAATYAYYLNRGAEVMIVSCTGGERGDILNDHLDKAALAKRDLAGLRRLEMAAAREVIGFQHRWLGYVDSGMAREDGTVPPGSFADIPVEIEAEHLVRLIREFKPHVMVTYDENGGYPHPDHIRTHVISMFAYEAAADPTMYPEAGEPWAVSKLYYEAIFNFPRMESVYNLMKEREPSSPLLTQFEEMVGWMRQRPYNATTQVKVGEFFERRDLALKAHASQVAPDSSFFFWPNEIQQAAWPYEDYQLAASRVATANPEADLFQGIEDN</sequence>
<dbReference type="InterPro" id="IPR017811">
    <property type="entry name" value="Mca"/>
</dbReference>
<keyword evidence="4" id="KW-1185">Reference proteome</keyword>
<comment type="subunit">
    <text evidence="2">Monomer.</text>
</comment>
<dbReference type="EMBL" id="JAAMOX010000001">
    <property type="protein sequence ID" value="NIH53481.1"/>
    <property type="molecule type" value="Genomic_DNA"/>
</dbReference>
<dbReference type="GO" id="GO:0016811">
    <property type="term" value="F:hydrolase activity, acting on carbon-nitrogen (but not peptide) bonds, in linear amides"/>
    <property type="evidence" value="ECO:0007669"/>
    <property type="project" value="TreeGrafter"/>
</dbReference>
<dbReference type="SUPFAM" id="SSF102588">
    <property type="entry name" value="LmbE-like"/>
    <property type="match status" value="1"/>
</dbReference>
<proteinExistence type="inferred from homology"/>
<feature type="binding site" evidence="2">
    <location>
        <position position="9"/>
    </location>
    <ligand>
        <name>Zn(2+)</name>
        <dbReference type="ChEBI" id="CHEBI:29105"/>
    </ligand>
</feature>
<dbReference type="GO" id="GO:0008270">
    <property type="term" value="F:zinc ion binding"/>
    <property type="evidence" value="ECO:0007669"/>
    <property type="project" value="UniProtKB-UniRule"/>
</dbReference>
<evidence type="ECO:0000313" key="4">
    <source>
        <dbReference type="Proteomes" id="UP000541033"/>
    </source>
</evidence>
<dbReference type="InterPro" id="IPR003737">
    <property type="entry name" value="GlcNAc_PI_deacetylase-related"/>
</dbReference>
<comment type="catalytic activity">
    <reaction evidence="2">
        <text>mycothiol S-conjugate + H2O = an N-acetyl-L-cysteine-S-conjugate + 1D-myo-inositol 2-amino-2-deoxy-alpha-D-glucopyranoside</text>
        <dbReference type="Rhea" id="RHEA:36543"/>
        <dbReference type="ChEBI" id="CHEBI:15377"/>
        <dbReference type="ChEBI" id="CHEBI:58718"/>
        <dbReference type="ChEBI" id="CHEBI:58886"/>
        <dbReference type="ChEBI" id="CHEBI:59633"/>
        <dbReference type="EC" id="3.5.1.115"/>
    </reaction>
</comment>
<dbReference type="GO" id="GO:0010127">
    <property type="term" value="P:mycothiol-dependent detoxification"/>
    <property type="evidence" value="ECO:0007669"/>
    <property type="project" value="UniProtKB-UniRule"/>
</dbReference>
<name>A0A7X5TSG4_9MICO</name>
<dbReference type="GO" id="GO:0010126">
    <property type="term" value="P:mycothiol metabolic process"/>
    <property type="evidence" value="ECO:0007669"/>
    <property type="project" value="UniProtKB-UniRule"/>
</dbReference>
<evidence type="ECO:0000256" key="2">
    <source>
        <dbReference type="HAMAP-Rule" id="MF_01482"/>
    </source>
</evidence>
<evidence type="ECO:0000313" key="3">
    <source>
        <dbReference type="EMBL" id="NIH53481.1"/>
    </source>
</evidence>
<dbReference type="Pfam" id="PF02585">
    <property type="entry name" value="PIG-L"/>
    <property type="match status" value="1"/>
</dbReference>
<dbReference type="InterPro" id="IPR024078">
    <property type="entry name" value="LmbE-like_dom_sf"/>
</dbReference>
<feature type="binding site" evidence="2">
    <location>
        <position position="135"/>
    </location>
    <ligand>
        <name>Zn(2+)</name>
        <dbReference type="ChEBI" id="CHEBI:29105"/>
    </ligand>
</feature>
<dbReference type="AlphaFoldDB" id="A0A7X5TSG4"/>
<comment type="function">
    <text evidence="2">A mycothiol (MSH, N-acetylcysteinyl-glucosaminyl-inositol) S-conjugate amidase, it recycles conjugated MSH to the N-acetyl cysteine conjugate (AcCys S-conjugate, a mercapturic acid) and the MSH precursor. Involved in MSH-dependent detoxification of a number of alkylating agents and antibiotics.</text>
</comment>
<keyword evidence="2 3" id="KW-0378">Hydrolase</keyword>
<dbReference type="Proteomes" id="UP000541033">
    <property type="component" value="Unassembled WGS sequence"/>
</dbReference>
<keyword evidence="1 2" id="KW-0862">Zinc</keyword>
<gene>
    <name evidence="2" type="primary">mca</name>
    <name evidence="3" type="ORF">FHX76_001349</name>
</gene>
<dbReference type="PANTHER" id="PTHR12993:SF11">
    <property type="entry name" value="N-ACETYLGLUCOSAMINYL-PHOSPHATIDYLINOSITOL DE-N-ACETYLASE"/>
    <property type="match status" value="1"/>
</dbReference>